<evidence type="ECO:0000313" key="2">
    <source>
        <dbReference type="Proteomes" id="UP000277580"/>
    </source>
</evidence>
<keyword evidence="2" id="KW-1185">Reference proteome</keyword>
<dbReference type="InterPro" id="IPR036423">
    <property type="entry name" value="SOD-like_Cu/Zn_dom_sf"/>
</dbReference>
<accession>A0A3N4L3Z7</accession>
<sequence>MCQGQSSRTSFGGAVARIHPTGTNSFSCLLQFKNGAGHSDPTILTYEFERPQLPCCKLRIHQFGDLSSSVASAGRILHSVDLMFPSAEKTAGSVILDRRLDLGVGEEGIIGRVVSMTTTATAAAAAAARGLSVLLGEGVIGWN</sequence>
<protein>
    <submittedName>
        <fullName evidence="1">Uncharacterized protein</fullName>
    </submittedName>
</protein>
<gene>
    <name evidence="1" type="ORF">P167DRAFT_426117</name>
</gene>
<dbReference type="Proteomes" id="UP000277580">
    <property type="component" value="Unassembled WGS sequence"/>
</dbReference>
<dbReference type="GO" id="GO:0046872">
    <property type="term" value="F:metal ion binding"/>
    <property type="evidence" value="ECO:0007669"/>
    <property type="project" value="InterPro"/>
</dbReference>
<reference evidence="1 2" key="1">
    <citation type="journal article" date="2018" name="Nat. Ecol. Evol.">
        <title>Pezizomycetes genomes reveal the molecular basis of ectomycorrhizal truffle lifestyle.</title>
        <authorList>
            <person name="Murat C."/>
            <person name="Payen T."/>
            <person name="Noel B."/>
            <person name="Kuo A."/>
            <person name="Morin E."/>
            <person name="Chen J."/>
            <person name="Kohler A."/>
            <person name="Krizsan K."/>
            <person name="Balestrini R."/>
            <person name="Da Silva C."/>
            <person name="Montanini B."/>
            <person name="Hainaut M."/>
            <person name="Levati E."/>
            <person name="Barry K.W."/>
            <person name="Belfiori B."/>
            <person name="Cichocki N."/>
            <person name="Clum A."/>
            <person name="Dockter R.B."/>
            <person name="Fauchery L."/>
            <person name="Guy J."/>
            <person name="Iotti M."/>
            <person name="Le Tacon F."/>
            <person name="Lindquist E.A."/>
            <person name="Lipzen A."/>
            <person name="Malagnac F."/>
            <person name="Mello A."/>
            <person name="Molinier V."/>
            <person name="Miyauchi S."/>
            <person name="Poulain J."/>
            <person name="Riccioni C."/>
            <person name="Rubini A."/>
            <person name="Sitrit Y."/>
            <person name="Splivallo R."/>
            <person name="Traeger S."/>
            <person name="Wang M."/>
            <person name="Zifcakova L."/>
            <person name="Wipf D."/>
            <person name="Zambonelli A."/>
            <person name="Paolocci F."/>
            <person name="Nowrousian M."/>
            <person name="Ottonello S."/>
            <person name="Baldrian P."/>
            <person name="Spatafora J.W."/>
            <person name="Henrissat B."/>
            <person name="Nagy L.G."/>
            <person name="Aury J.M."/>
            <person name="Wincker P."/>
            <person name="Grigoriev I.V."/>
            <person name="Bonfante P."/>
            <person name="Martin F.M."/>
        </authorList>
    </citation>
    <scope>NUCLEOTIDE SEQUENCE [LARGE SCALE GENOMIC DNA]</scope>
    <source>
        <strain evidence="1 2">CCBAS932</strain>
    </source>
</reference>
<dbReference type="OrthoDB" id="4158189at2759"/>
<dbReference type="AlphaFoldDB" id="A0A3N4L3Z7"/>
<dbReference type="EMBL" id="ML119113">
    <property type="protein sequence ID" value="RPB15361.1"/>
    <property type="molecule type" value="Genomic_DNA"/>
</dbReference>
<dbReference type="SUPFAM" id="SSF49329">
    <property type="entry name" value="Cu,Zn superoxide dismutase-like"/>
    <property type="match status" value="1"/>
</dbReference>
<dbReference type="InParanoid" id="A0A3N4L3Z7"/>
<evidence type="ECO:0000313" key="1">
    <source>
        <dbReference type="EMBL" id="RPB15361.1"/>
    </source>
</evidence>
<dbReference type="GO" id="GO:0006801">
    <property type="term" value="P:superoxide metabolic process"/>
    <property type="evidence" value="ECO:0007669"/>
    <property type="project" value="InterPro"/>
</dbReference>
<proteinExistence type="predicted"/>
<organism evidence="1 2">
    <name type="scientific">Morchella conica CCBAS932</name>
    <dbReference type="NCBI Taxonomy" id="1392247"/>
    <lineage>
        <taxon>Eukaryota</taxon>
        <taxon>Fungi</taxon>
        <taxon>Dikarya</taxon>
        <taxon>Ascomycota</taxon>
        <taxon>Pezizomycotina</taxon>
        <taxon>Pezizomycetes</taxon>
        <taxon>Pezizales</taxon>
        <taxon>Morchellaceae</taxon>
        <taxon>Morchella</taxon>
    </lineage>
</organism>
<dbReference type="STRING" id="1392247.A0A3N4L3Z7"/>
<name>A0A3N4L3Z7_9PEZI</name>